<keyword evidence="1" id="KW-0812">Transmembrane</keyword>
<organism evidence="2 3">
    <name type="scientific">Arcobacter roscoffensis</name>
    <dbReference type="NCBI Taxonomy" id="2961520"/>
    <lineage>
        <taxon>Bacteria</taxon>
        <taxon>Pseudomonadati</taxon>
        <taxon>Campylobacterota</taxon>
        <taxon>Epsilonproteobacteria</taxon>
        <taxon>Campylobacterales</taxon>
        <taxon>Arcobacteraceae</taxon>
        <taxon>Arcobacter</taxon>
    </lineage>
</organism>
<dbReference type="Proteomes" id="UP001060012">
    <property type="component" value="Chromosome"/>
</dbReference>
<gene>
    <name evidence="2" type="ORF">NJU99_03665</name>
</gene>
<dbReference type="RefSeq" id="WP_254577376.1">
    <property type="nucleotide sequence ID" value="NZ_CP100595.1"/>
</dbReference>
<keyword evidence="1" id="KW-0472">Membrane</keyword>
<evidence type="ECO:0000256" key="1">
    <source>
        <dbReference type="SAM" id="Phobius"/>
    </source>
</evidence>
<feature type="transmembrane region" description="Helical" evidence="1">
    <location>
        <begin position="12"/>
        <end position="31"/>
    </location>
</feature>
<keyword evidence="3" id="KW-1185">Reference proteome</keyword>
<evidence type="ECO:0000313" key="2">
    <source>
        <dbReference type="EMBL" id="UTJ07197.1"/>
    </source>
</evidence>
<evidence type="ECO:0000313" key="3">
    <source>
        <dbReference type="Proteomes" id="UP001060012"/>
    </source>
</evidence>
<protein>
    <recommendedName>
        <fullName evidence="4">Prepilin-type N-terminal cleavage/methylation domain-containing protein</fullName>
    </recommendedName>
</protein>
<sequence length="94" mass="11125">MGKNSFTILETLISISLLLFVISGFSNLTYYDSKNNNFQKLNELENRFTSKDYSSFEKTQNNIRIKINNSNEITLSVKKYKYEDKTIKLFKYEI</sequence>
<name>A0ABY5E6E3_9BACT</name>
<evidence type="ECO:0008006" key="4">
    <source>
        <dbReference type="Google" id="ProtNLM"/>
    </source>
</evidence>
<proteinExistence type="predicted"/>
<dbReference type="EMBL" id="CP100595">
    <property type="protein sequence ID" value="UTJ07197.1"/>
    <property type="molecule type" value="Genomic_DNA"/>
</dbReference>
<reference evidence="2" key="1">
    <citation type="submission" date="2022-07" db="EMBL/GenBank/DDBJ databases">
        <title>Arcobacter roscoffensis sp. nov., a marine bacterium isolated from coastal seawater collected from Roscoff, France.</title>
        <authorList>
            <person name="Pascual J."/>
            <person name="Lepeaux C."/>
            <person name="Methner A."/>
            <person name="Overmann J."/>
        </authorList>
    </citation>
    <scope>NUCLEOTIDE SEQUENCE</scope>
    <source>
        <strain evidence="2">ARW1-2F2</strain>
    </source>
</reference>
<keyword evidence="1" id="KW-1133">Transmembrane helix</keyword>
<accession>A0ABY5E6E3</accession>